<evidence type="ECO:0000259" key="4">
    <source>
        <dbReference type="Pfam" id="PF13649"/>
    </source>
</evidence>
<dbReference type="InterPro" id="IPR041698">
    <property type="entry name" value="Methyltransf_25"/>
</dbReference>
<sequence length="231" mass="24771">MARRSRDDPPGAGYLRAAGRAPLALYDPFVAVAMRERLFRARLARQVLAGWAGDGRRRGVTICDVGCGTGTLSLALAGVRGVAAVIAVDGDPAALARARAKAARSGGWAVEWREGMAQRLPLEDKSCDRVVLSLVLHHLSPADQRAALREAARVLRPGGRVHVADWGRPRDPLMRVAFRLLQLVDGAETTAPLGRGELPAMLDAAGFADQRLHDRLRTAGGLLELRSARRG</sequence>
<dbReference type="InterPro" id="IPR029063">
    <property type="entry name" value="SAM-dependent_MTases_sf"/>
</dbReference>
<dbReference type="PANTHER" id="PTHR42912:SF80">
    <property type="entry name" value="METHYLTRANSFERASE DOMAIN-CONTAINING PROTEIN"/>
    <property type="match status" value="1"/>
</dbReference>
<proteinExistence type="predicted"/>
<dbReference type="CDD" id="cd02440">
    <property type="entry name" value="AdoMet_MTases"/>
    <property type="match status" value="1"/>
</dbReference>
<dbReference type="PROSITE" id="PS01184">
    <property type="entry name" value="UBIE_2"/>
    <property type="match status" value="1"/>
</dbReference>
<keyword evidence="2 5" id="KW-0808">Transferase</keyword>
<evidence type="ECO:0000313" key="6">
    <source>
        <dbReference type="Proteomes" id="UP000585272"/>
    </source>
</evidence>
<dbReference type="Gene3D" id="3.40.50.150">
    <property type="entry name" value="Vaccinia Virus protein VP39"/>
    <property type="match status" value="1"/>
</dbReference>
<keyword evidence="3" id="KW-0949">S-adenosyl-L-methionine</keyword>
<dbReference type="GO" id="GO:0008168">
    <property type="term" value="F:methyltransferase activity"/>
    <property type="evidence" value="ECO:0007669"/>
    <property type="project" value="UniProtKB-KW"/>
</dbReference>
<dbReference type="EMBL" id="JACHNU010000003">
    <property type="protein sequence ID" value="MBB4662953.1"/>
    <property type="molecule type" value="Genomic_DNA"/>
</dbReference>
<dbReference type="AlphaFoldDB" id="A0A840IFI5"/>
<dbReference type="RefSeq" id="WP_183342602.1">
    <property type="nucleotide sequence ID" value="NZ_JACHNU010000003.1"/>
</dbReference>
<keyword evidence="6" id="KW-1185">Reference proteome</keyword>
<keyword evidence="1 5" id="KW-0489">Methyltransferase</keyword>
<name>A0A840IFI5_9ACTN</name>
<dbReference type="Proteomes" id="UP000585272">
    <property type="component" value="Unassembled WGS sequence"/>
</dbReference>
<dbReference type="PANTHER" id="PTHR42912">
    <property type="entry name" value="METHYLTRANSFERASE"/>
    <property type="match status" value="1"/>
</dbReference>
<accession>A0A840IFI5</accession>
<protein>
    <submittedName>
        <fullName evidence="5">SAM-dependent methyltransferase</fullName>
    </submittedName>
</protein>
<organism evidence="5 6">
    <name type="scientific">Conexibacter arvalis</name>
    <dbReference type="NCBI Taxonomy" id="912552"/>
    <lineage>
        <taxon>Bacteria</taxon>
        <taxon>Bacillati</taxon>
        <taxon>Actinomycetota</taxon>
        <taxon>Thermoleophilia</taxon>
        <taxon>Solirubrobacterales</taxon>
        <taxon>Conexibacteraceae</taxon>
        <taxon>Conexibacter</taxon>
    </lineage>
</organism>
<reference evidence="5 6" key="1">
    <citation type="submission" date="2020-08" db="EMBL/GenBank/DDBJ databases">
        <title>Genomic Encyclopedia of Archaeal and Bacterial Type Strains, Phase II (KMG-II): from individual species to whole genera.</title>
        <authorList>
            <person name="Goeker M."/>
        </authorList>
    </citation>
    <scope>NUCLEOTIDE SEQUENCE [LARGE SCALE GENOMIC DNA]</scope>
    <source>
        <strain evidence="5 6">DSM 23288</strain>
    </source>
</reference>
<evidence type="ECO:0000256" key="1">
    <source>
        <dbReference type="ARBA" id="ARBA00022603"/>
    </source>
</evidence>
<dbReference type="InterPro" id="IPR023576">
    <property type="entry name" value="UbiE/COQ5_MeTrFase_CS"/>
</dbReference>
<evidence type="ECO:0000256" key="2">
    <source>
        <dbReference type="ARBA" id="ARBA00022679"/>
    </source>
</evidence>
<dbReference type="InterPro" id="IPR050508">
    <property type="entry name" value="Methyltransf_Superfamily"/>
</dbReference>
<dbReference type="SUPFAM" id="SSF53335">
    <property type="entry name" value="S-adenosyl-L-methionine-dependent methyltransferases"/>
    <property type="match status" value="1"/>
</dbReference>
<dbReference type="GO" id="GO:0032259">
    <property type="term" value="P:methylation"/>
    <property type="evidence" value="ECO:0007669"/>
    <property type="project" value="UniProtKB-KW"/>
</dbReference>
<evidence type="ECO:0000256" key="3">
    <source>
        <dbReference type="ARBA" id="ARBA00022691"/>
    </source>
</evidence>
<dbReference type="Pfam" id="PF13649">
    <property type="entry name" value="Methyltransf_25"/>
    <property type="match status" value="1"/>
</dbReference>
<feature type="domain" description="Methyltransferase" evidence="4">
    <location>
        <begin position="62"/>
        <end position="159"/>
    </location>
</feature>
<comment type="caution">
    <text evidence="5">The sequence shown here is derived from an EMBL/GenBank/DDBJ whole genome shotgun (WGS) entry which is preliminary data.</text>
</comment>
<gene>
    <name evidence="5" type="ORF">BDZ31_002542</name>
</gene>
<evidence type="ECO:0000313" key="5">
    <source>
        <dbReference type="EMBL" id="MBB4662953.1"/>
    </source>
</evidence>